<feature type="compositionally biased region" description="Low complexity" evidence="1">
    <location>
        <begin position="36"/>
        <end position="58"/>
    </location>
</feature>
<feature type="compositionally biased region" description="Basic and acidic residues" evidence="1">
    <location>
        <begin position="683"/>
        <end position="695"/>
    </location>
</feature>
<name>A0AAV4CJ72_9GAST</name>
<accession>A0AAV4CJ72</accession>
<feature type="region of interest" description="Disordered" evidence="1">
    <location>
        <begin position="15"/>
        <end position="79"/>
    </location>
</feature>
<comment type="caution">
    <text evidence="2">The sequence shown here is derived from an EMBL/GenBank/DDBJ whole genome shotgun (WGS) entry which is preliminary data.</text>
</comment>
<feature type="compositionally biased region" description="Basic and acidic residues" evidence="1">
    <location>
        <begin position="59"/>
        <end position="70"/>
    </location>
</feature>
<dbReference type="GO" id="GO:0016301">
    <property type="term" value="F:kinase activity"/>
    <property type="evidence" value="ECO:0007669"/>
    <property type="project" value="UniProtKB-KW"/>
</dbReference>
<dbReference type="AlphaFoldDB" id="A0AAV4CJ72"/>
<dbReference type="Proteomes" id="UP000735302">
    <property type="component" value="Unassembled WGS sequence"/>
</dbReference>
<feature type="region of interest" description="Disordered" evidence="1">
    <location>
        <begin position="103"/>
        <end position="123"/>
    </location>
</feature>
<proteinExistence type="predicted"/>
<dbReference type="EMBL" id="BLXT01006360">
    <property type="protein sequence ID" value="GFO31179.1"/>
    <property type="molecule type" value="Genomic_DNA"/>
</dbReference>
<reference evidence="2 3" key="1">
    <citation type="journal article" date="2021" name="Elife">
        <title>Chloroplast acquisition without the gene transfer in kleptoplastic sea slugs, Plakobranchus ocellatus.</title>
        <authorList>
            <person name="Maeda T."/>
            <person name="Takahashi S."/>
            <person name="Yoshida T."/>
            <person name="Shimamura S."/>
            <person name="Takaki Y."/>
            <person name="Nagai Y."/>
            <person name="Toyoda A."/>
            <person name="Suzuki Y."/>
            <person name="Arimoto A."/>
            <person name="Ishii H."/>
            <person name="Satoh N."/>
            <person name="Nishiyama T."/>
            <person name="Hasebe M."/>
            <person name="Maruyama T."/>
            <person name="Minagawa J."/>
            <person name="Obokata J."/>
            <person name="Shigenobu S."/>
        </authorList>
    </citation>
    <scope>NUCLEOTIDE SEQUENCE [LARGE SCALE GENOMIC DNA]</scope>
</reference>
<organism evidence="2 3">
    <name type="scientific">Plakobranchus ocellatus</name>
    <dbReference type="NCBI Taxonomy" id="259542"/>
    <lineage>
        <taxon>Eukaryota</taxon>
        <taxon>Metazoa</taxon>
        <taxon>Spiralia</taxon>
        <taxon>Lophotrochozoa</taxon>
        <taxon>Mollusca</taxon>
        <taxon>Gastropoda</taxon>
        <taxon>Heterobranchia</taxon>
        <taxon>Euthyneura</taxon>
        <taxon>Panpulmonata</taxon>
        <taxon>Sacoglossa</taxon>
        <taxon>Placobranchoidea</taxon>
        <taxon>Plakobranchidae</taxon>
        <taxon>Plakobranchus</taxon>
    </lineage>
</organism>
<keyword evidence="2" id="KW-0418">Kinase</keyword>
<gene>
    <name evidence="2" type="ORF">PoB_005768400</name>
</gene>
<feature type="compositionally biased region" description="Gly residues" evidence="1">
    <location>
        <begin position="721"/>
        <end position="731"/>
    </location>
</feature>
<feature type="compositionally biased region" description="Low complexity" evidence="1">
    <location>
        <begin position="15"/>
        <end position="26"/>
    </location>
</feature>
<sequence length="841" mass="92426">MVQRSWAFSPRSFFSFSSSGSTPSSSKTKLRKKQQHSYAQQQQQQISYPCSSNSSPSPDRCDRSDHKGRGENLTSISERESLISQRMASTMCTSLSLPLTPRPLAQTRMPCSPPPAAASSSMAERYRQLLSHSQNLERQQRKKEKPEKDRFRFRRWHLKKRKRKGVAASACGQQEGDYHRLAHYQGQGSYRHQAAVERRVQGRGGSLSHSCTDTSSCSNSGMNHGSDGGAFGAGSSSLDECGSHYLYGNSINPYCSSGGGSSNSVPAIDTDTYRYSHVHTSSCCNESSSPSLGQNTTSDENGEVFSSAPVSLGTFISKPASFLEVRNTFIKDDSCSSLANTCSDVKLNTRRPISFIGSTHSAVSSSSHDRNNMYCETIRSSDPSSFFQRKDLLTCSSLKSSDFDPCSSSPSNNTSSMLASFVPSPAMTSAQILAARGEDGDKKIGDLVESTSNNNNNSDIKNNNRFINTFFDRSSRISQAGMVNDLAITNNSIVCVDINQRGVTSTNSGCSSRRFDSGNETGIFNCHGNSSAIFDYHGNSSTTDSCVDEFLGASKLDLLAPPGPNGLTALDVYFKSRHKRVMVRLCALLWLLKLDQERAVRQRQRQQEEVRRTVWTRRLASDRDRLLDTASPRASVGYEWRNAVLQRGKKVGPLVVSAGTEMSRRVTTNCFYRRSYCSDNAPDDGRGDRAEDGCHRNPRAKLNNTGDYSQDKSYTEQSFGLPGGASTGGDSGLYSSESTKIGVTGQLYGGSPWPYWQLDVLPQPHRYSREDTRRGLALYDKINSRSQSPSRRPSSDAVLRTSEVLRMLQAKAQGPYAEEIAELRAVLSSPNMKVCCRHAAV</sequence>
<keyword evidence="2" id="KW-0808">Transferase</keyword>
<evidence type="ECO:0000313" key="3">
    <source>
        <dbReference type="Proteomes" id="UP000735302"/>
    </source>
</evidence>
<protein>
    <submittedName>
        <fullName evidence="2">Calcium/calmodulin-dependent serine protein kinase 1</fullName>
    </submittedName>
</protein>
<feature type="region of interest" description="Disordered" evidence="1">
    <location>
        <begin position="681"/>
        <end position="732"/>
    </location>
</feature>
<evidence type="ECO:0000313" key="2">
    <source>
        <dbReference type="EMBL" id="GFO31179.1"/>
    </source>
</evidence>
<evidence type="ECO:0000256" key="1">
    <source>
        <dbReference type="SAM" id="MobiDB-lite"/>
    </source>
</evidence>
<keyword evidence="3" id="KW-1185">Reference proteome</keyword>